<accession>A0A2P2JAW6</accession>
<dbReference type="EMBL" id="GGEC01010143">
    <property type="protein sequence ID" value="MBW90626.1"/>
    <property type="molecule type" value="Transcribed_RNA"/>
</dbReference>
<protein>
    <submittedName>
        <fullName evidence="1">Uncharacterized protein</fullName>
    </submittedName>
</protein>
<reference evidence="1" key="1">
    <citation type="submission" date="2018-02" db="EMBL/GenBank/DDBJ databases">
        <title>Rhizophora mucronata_Transcriptome.</title>
        <authorList>
            <person name="Meera S.P."/>
            <person name="Sreeshan A."/>
            <person name="Augustine A."/>
        </authorList>
    </citation>
    <scope>NUCLEOTIDE SEQUENCE</scope>
    <source>
        <tissue evidence="1">Leaf</tissue>
    </source>
</reference>
<sequence>MLQRHLSIPHSLSIKASFSPRCSQIRAKEGHNHHKLCNIYAKQGNR</sequence>
<dbReference type="AlphaFoldDB" id="A0A2P2JAW6"/>
<name>A0A2P2JAW6_RHIMU</name>
<organism evidence="1">
    <name type="scientific">Rhizophora mucronata</name>
    <name type="common">Asiatic mangrove</name>
    <dbReference type="NCBI Taxonomy" id="61149"/>
    <lineage>
        <taxon>Eukaryota</taxon>
        <taxon>Viridiplantae</taxon>
        <taxon>Streptophyta</taxon>
        <taxon>Embryophyta</taxon>
        <taxon>Tracheophyta</taxon>
        <taxon>Spermatophyta</taxon>
        <taxon>Magnoliopsida</taxon>
        <taxon>eudicotyledons</taxon>
        <taxon>Gunneridae</taxon>
        <taxon>Pentapetalae</taxon>
        <taxon>rosids</taxon>
        <taxon>fabids</taxon>
        <taxon>Malpighiales</taxon>
        <taxon>Rhizophoraceae</taxon>
        <taxon>Rhizophora</taxon>
    </lineage>
</organism>
<proteinExistence type="predicted"/>
<evidence type="ECO:0000313" key="1">
    <source>
        <dbReference type="EMBL" id="MBW90626.1"/>
    </source>
</evidence>